<accession>A0ABP5DET9</accession>
<organism evidence="3 4">
    <name type="scientific">Microbacterium pumilum</name>
    <dbReference type="NCBI Taxonomy" id="344165"/>
    <lineage>
        <taxon>Bacteria</taxon>
        <taxon>Bacillati</taxon>
        <taxon>Actinomycetota</taxon>
        <taxon>Actinomycetes</taxon>
        <taxon>Micrococcales</taxon>
        <taxon>Microbacteriaceae</taxon>
        <taxon>Microbacterium</taxon>
    </lineage>
</organism>
<keyword evidence="4" id="KW-1185">Reference proteome</keyword>
<feature type="compositionally biased region" description="Polar residues" evidence="1">
    <location>
        <begin position="50"/>
        <end position="60"/>
    </location>
</feature>
<feature type="compositionally biased region" description="Acidic residues" evidence="1">
    <location>
        <begin position="76"/>
        <end position="87"/>
    </location>
</feature>
<keyword evidence="2" id="KW-0812">Transmembrane</keyword>
<feature type="compositionally biased region" description="Low complexity" evidence="1">
    <location>
        <begin position="88"/>
        <end position="100"/>
    </location>
</feature>
<sequence>MATEPPRRRRHSPAVYRRRRIVLLVGILAVVAVVWLLIAQPWRGAASEGTPASTGKSQDAATELPVPSASATPSAPDEDNAADDAAVDDAAAAEGTGDAAADGEETGAAPSPSVTPVAEACLPRDVAVTPVTDQQTYATGQNPQLSISLTNNGTTDCTLNVGTSAQVFTITSGDDTWWRSTDCQTEPSDMVVLLAAGQTVSSAAPLVWDRTRSAVDTCSAADRPRAPGGGASYHLEVEIGGISSTDSAQLLLY</sequence>
<protein>
    <recommendedName>
        <fullName evidence="5">DUF4232 domain-containing protein</fullName>
    </recommendedName>
</protein>
<dbReference type="EMBL" id="BAAAOH010000001">
    <property type="protein sequence ID" value="GAA1979000.1"/>
    <property type="molecule type" value="Genomic_DNA"/>
</dbReference>
<reference evidence="4" key="1">
    <citation type="journal article" date="2019" name="Int. J. Syst. Evol. Microbiol.">
        <title>The Global Catalogue of Microorganisms (GCM) 10K type strain sequencing project: providing services to taxonomists for standard genome sequencing and annotation.</title>
        <authorList>
            <consortium name="The Broad Institute Genomics Platform"/>
            <consortium name="The Broad Institute Genome Sequencing Center for Infectious Disease"/>
            <person name="Wu L."/>
            <person name="Ma J."/>
        </authorList>
    </citation>
    <scope>NUCLEOTIDE SEQUENCE [LARGE SCALE GENOMIC DNA]</scope>
    <source>
        <strain evidence="4">JCM 14902</strain>
    </source>
</reference>
<name>A0ABP5DET9_9MICO</name>
<keyword evidence="2" id="KW-0472">Membrane</keyword>
<evidence type="ECO:0008006" key="5">
    <source>
        <dbReference type="Google" id="ProtNLM"/>
    </source>
</evidence>
<evidence type="ECO:0000313" key="4">
    <source>
        <dbReference type="Proteomes" id="UP001500326"/>
    </source>
</evidence>
<feature type="transmembrane region" description="Helical" evidence="2">
    <location>
        <begin position="21"/>
        <end position="38"/>
    </location>
</feature>
<evidence type="ECO:0000256" key="1">
    <source>
        <dbReference type="SAM" id="MobiDB-lite"/>
    </source>
</evidence>
<keyword evidence="2" id="KW-1133">Transmembrane helix</keyword>
<evidence type="ECO:0000313" key="3">
    <source>
        <dbReference type="EMBL" id="GAA1979000.1"/>
    </source>
</evidence>
<proteinExistence type="predicted"/>
<dbReference type="Proteomes" id="UP001500326">
    <property type="component" value="Unassembled WGS sequence"/>
</dbReference>
<dbReference type="RefSeq" id="WP_344059175.1">
    <property type="nucleotide sequence ID" value="NZ_BAAAOH010000001.1"/>
</dbReference>
<evidence type="ECO:0000256" key="2">
    <source>
        <dbReference type="SAM" id="Phobius"/>
    </source>
</evidence>
<comment type="caution">
    <text evidence="3">The sequence shown here is derived from an EMBL/GenBank/DDBJ whole genome shotgun (WGS) entry which is preliminary data.</text>
</comment>
<feature type="region of interest" description="Disordered" evidence="1">
    <location>
        <begin position="45"/>
        <end position="116"/>
    </location>
</feature>
<gene>
    <name evidence="3" type="ORF">GCM10009777_10280</name>
</gene>